<dbReference type="GO" id="GO:0006260">
    <property type="term" value="P:DNA replication"/>
    <property type="evidence" value="ECO:0007669"/>
    <property type="project" value="UniProtKB-KW"/>
</dbReference>
<protein>
    <recommendedName>
        <fullName evidence="2">DNA-directed DNA polymerase</fullName>
        <ecNumber evidence="2">2.7.7.7</ecNumber>
    </recommendedName>
</protein>
<dbReference type="PANTHER" id="PTHR33568:SF3">
    <property type="entry name" value="DNA-DIRECTED DNA POLYMERASE"/>
    <property type="match status" value="1"/>
</dbReference>
<evidence type="ECO:0000313" key="11">
    <source>
        <dbReference type="Proteomes" id="UP000765507"/>
    </source>
</evidence>
<dbReference type="SUPFAM" id="SSF53098">
    <property type="entry name" value="Ribonuclease H-like"/>
    <property type="match status" value="1"/>
</dbReference>
<name>A0A8T1TAB8_CHESE</name>
<evidence type="ECO:0000256" key="1">
    <source>
        <dbReference type="ARBA" id="ARBA00005755"/>
    </source>
</evidence>
<dbReference type="Proteomes" id="UP000765507">
    <property type="component" value="Unassembled WGS sequence"/>
</dbReference>
<dbReference type="InterPro" id="IPR036397">
    <property type="entry name" value="RNaseH_sf"/>
</dbReference>
<dbReference type="EC" id="2.7.7.7" evidence="2"/>
<dbReference type="Gene3D" id="3.30.420.10">
    <property type="entry name" value="Ribonuclease H-like superfamily/Ribonuclease H"/>
    <property type="match status" value="1"/>
</dbReference>
<dbReference type="AlphaFoldDB" id="A0A8T1TAB8"/>
<keyword evidence="11" id="KW-1185">Reference proteome</keyword>
<comment type="catalytic activity">
    <reaction evidence="8">
        <text>DNA(n) + a 2'-deoxyribonucleoside 5'-triphosphate = DNA(n+1) + diphosphate</text>
        <dbReference type="Rhea" id="RHEA:22508"/>
        <dbReference type="Rhea" id="RHEA-COMP:17339"/>
        <dbReference type="Rhea" id="RHEA-COMP:17340"/>
        <dbReference type="ChEBI" id="CHEBI:33019"/>
        <dbReference type="ChEBI" id="CHEBI:61560"/>
        <dbReference type="ChEBI" id="CHEBI:173112"/>
        <dbReference type="EC" id="2.7.7.7"/>
    </reaction>
</comment>
<proteinExistence type="inferred from homology"/>
<dbReference type="GO" id="GO:0003677">
    <property type="term" value="F:DNA binding"/>
    <property type="evidence" value="ECO:0007669"/>
    <property type="project" value="UniProtKB-KW"/>
</dbReference>
<dbReference type="OrthoDB" id="8962756at2759"/>
<dbReference type="EMBL" id="JAHGAV010000021">
    <property type="protein sequence ID" value="KAG6937870.1"/>
    <property type="molecule type" value="Genomic_DNA"/>
</dbReference>
<dbReference type="Pfam" id="PF03175">
    <property type="entry name" value="DNA_pol_B_2"/>
    <property type="match status" value="1"/>
</dbReference>
<evidence type="ECO:0000313" key="10">
    <source>
        <dbReference type="EMBL" id="KAG6937870.1"/>
    </source>
</evidence>
<sequence length="302" mass="34487">MCVEVKAPGIHFIDSLNFMPMKLRKLLQAMGFEGCKGDFPHYFTTLENQNYVGPMPSLCYGVDSMMPREKAKFLNWYRDNRSETFDLQKELMYYCQQDVKILRWTCILYREEIMKMTETGDIVARGPGKFTEVKLCIDPFRYVTLASVCMAMYKFMFLQPNTVVLLPPNHYHGQKMRYLTPSIQWLLYTAHKENIHALRGGELQVGPYFLDGYAVVDGVRTAVEFNGCFFHGCVTCDGDNFWVSLLQDATQDRLSEKTWLCSEDPLGAQVGGDDRNRHGARRFLKQSPAASASHASEGGSVL</sequence>
<accession>A0A8T1TAB8</accession>
<evidence type="ECO:0000256" key="7">
    <source>
        <dbReference type="ARBA" id="ARBA00023125"/>
    </source>
</evidence>
<evidence type="ECO:0000256" key="4">
    <source>
        <dbReference type="ARBA" id="ARBA00022695"/>
    </source>
</evidence>
<comment type="similarity">
    <text evidence="1">Belongs to the DNA polymerase type-B family.</text>
</comment>
<evidence type="ECO:0000256" key="3">
    <source>
        <dbReference type="ARBA" id="ARBA00022679"/>
    </source>
</evidence>
<organism evidence="10 11">
    <name type="scientific">Chelydra serpentina</name>
    <name type="common">Snapping turtle</name>
    <name type="synonym">Testudo serpentina</name>
    <dbReference type="NCBI Taxonomy" id="8475"/>
    <lineage>
        <taxon>Eukaryota</taxon>
        <taxon>Metazoa</taxon>
        <taxon>Chordata</taxon>
        <taxon>Craniata</taxon>
        <taxon>Vertebrata</taxon>
        <taxon>Euteleostomi</taxon>
        <taxon>Archelosauria</taxon>
        <taxon>Testudinata</taxon>
        <taxon>Testudines</taxon>
        <taxon>Cryptodira</taxon>
        <taxon>Durocryptodira</taxon>
        <taxon>Americhelydia</taxon>
        <taxon>Chelydroidea</taxon>
        <taxon>Chelydridae</taxon>
        <taxon>Chelydra</taxon>
    </lineage>
</organism>
<feature type="domain" description="DNA-directed DNA polymerase family B mitochondria/virus" evidence="9">
    <location>
        <begin position="10"/>
        <end position="177"/>
    </location>
</feature>
<gene>
    <name evidence="10" type="ORF">G0U57_008280</name>
</gene>
<keyword evidence="6" id="KW-0239">DNA-directed DNA polymerase</keyword>
<evidence type="ECO:0000256" key="5">
    <source>
        <dbReference type="ARBA" id="ARBA00022705"/>
    </source>
</evidence>
<dbReference type="InterPro" id="IPR004868">
    <property type="entry name" value="DNA-dir_DNA_pol_B_mt/vir"/>
</dbReference>
<dbReference type="GO" id="GO:0000166">
    <property type="term" value="F:nucleotide binding"/>
    <property type="evidence" value="ECO:0007669"/>
    <property type="project" value="InterPro"/>
</dbReference>
<keyword evidence="3" id="KW-0808">Transferase</keyword>
<evidence type="ECO:0000256" key="8">
    <source>
        <dbReference type="ARBA" id="ARBA00049244"/>
    </source>
</evidence>
<keyword evidence="5" id="KW-0235">DNA replication</keyword>
<dbReference type="InterPro" id="IPR012337">
    <property type="entry name" value="RNaseH-like_sf"/>
</dbReference>
<evidence type="ECO:0000256" key="2">
    <source>
        <dbReference type="ARBA" id="ARBA00012417"/>
    </source>
</evidence>
<dbReference type="PANTHER" id="PTHR33568">
    <property type="entry name" value="DNA POLYMERASE"/>
    <property type="match status" value="1"/>
</dbReference>
<evidence type="ECO:0000256" key="6">
    <source>
        <dbReference type="ARBA" id="ARBA00022932"/>
    </source>
</evidence>
<comment type="caution">
    <text evidence="10">The sequence shown here is derived from an EMBL/GenBank/DDBJ whole genome shotgun (WGS) entry which is preliminary data.</text>
</comment>
<keyword evidence="7" id="KW-0238">DNA-binding</keyword>
<reference evidence="10 11" key="1">
    <citation type="journal article" date="2020" name="G3 (Bethesda)">
        <title>Draft Genome of the Common Snapping Turtle, Chelydra serpentina, a Model for Phenotypic Plasticity in Reptiles.</title>
        <authorList>
            <person name="Das D."/>
            <person name="Singh S.K."/>
            <person name="Bierstedt J."/>
            <person name="Erickson A."/>
            <person name="Galli G.L.J."/>
            <person name="Crossley D.A. 2nd"/>
            <person name="Rhen T."/>
        </authorList>
    </citation>
    <scope>NUCLEOTIDE SEQUENCE [LARGE SCALE GENOMIC DNA]</scope>
    <source>
        <strain evidence="10">KW</strain>
    </source>
</reference>
<dbReference type="GO" id="GO:0003887">
    <property type="term" value="F:DNA-directed DNA polymerase activity"/>
    <property type="evidence" value="ECO:0007669"/>
    <property type="project" value="UniProtKB-KW"/>
</dbReference>
<evidence type="ECO:0000259" key="9">
    <source>
        <dbReference type="Pfam" id="PF03175"/>
    </source>
</evidence>
<keyword evidence="4" id="KW-0548">Nucleotidyltransferase</keyword>